<name>A0A5N5DCP9_9PEZI</name>
<sequence>MANAAALAPHPSGKDVAPSHLNAAREPTRLNGGIDSFERVARRTTTWSVLKLSTAHGILPAFVPALPAPSTTSPDTTSPLPLAFRPAVFAAHARTLAHLPHLCRHMSRPISVTFTTTLDTIFHALHLISITSSAM</sequence>
<evidence type="ECO:0000313" key="2">
    <source>
        <dbReference type="Proteomes" id="UP000325902"/>
    </source>
</evidence>
<gene>
    <name evidence="1" type="ORF">DBV05_g5711</name>
</gene>
<dbReference type="EMBL" id="VCHE01000031">
    <property type="protein sequence ID" value="KAB2575606.1"/>
    <property type="molecule type" value="Genomic_DNA"/>
</dbReference>
<dbReference type="Proteomes" id="UP000325902">
    <property type="component" value="Unassembled WGS sequence"/>
</dbReference>
<keyword evidence="2" id="KW-1185">Reference proteome</keyword>
<protein>
    <submittedName>
        <fullName evidence="1">Uncharacterized protein</fullName>
    </submittedName>
</protein>
<comment type="caution">
    <text evidence="1">The sequence shown here is derived from an EMBL/GenBank/DDBJ whole genome shotgun (WGS) entry which is preliminary data.</text>
</comment>
<evidence type="ECO:0000313" key="1">
    <source>
        <dbReference type="EMBL" id="KAB2575606.1"/>
    </source>
</evidence>
<proteinExistence type="predicted"/>
<reference evidence="1 2" key="1">
    <citation type="journal article" date="2019" name="Sci. Rep.">
        <title>A multi-omics analysis of the grapevine pathogen Lasiodiplodia theobromae reveals that temperature affects the expression of virulence- and pathogenicity-related genes.</title>
        <authorList>
            <person name="Felix C."/>
            <person name="Meneses R."/>
            <person name="Goncalves M.F.M."/>
            <person name="Tilleman L."/>
            <person name="Duarte A.S."/>
            <person name="Jorrin-Novo J.V."/>
            <person name="Van de Peer Y."/>
            <person name="Deforce D."/>
            <person name="Van Nieuwerburgh F."/>
            <person name="Esteves A.C."/>
            <person name="Alves A."/>
        </authorList>
    </citation>
    <scope>NUCLEOTIDE SEQUENCE [LARGE SCALE GENOMIC DNA]</scope>
    <source>
        <strain evidence="1 2">LA-SOL3</strain>
    </source>
</reference>
<dbReference type="AlphaFoldDB" id="A0A5N5DCP9"/>
<dbReference type="OrthoDB" id="3889028at2759"/>
<organism evidence="1 2">
    <name type="scientific">Lasiodiplodia theobromae</name>
    <dbReference type="NCBI Taxonomy" id="45133"/>
    <lineage>
        <taxon>Eukaryota</taxon>
        <taxon>Fungi</taxon>
        <taxon>Dikarya</taxon>
        <taxon>Ascomycota</taxon>
        <taxon>Pezizomycotina</taxon>
        <taxon>Dothideomycetes</taxon>
        <taxon>Dothideomycetes incertae sedis</taxon>
        <taxon>Botryosphaeriales</taxon>
        <taxon>Botryosphaeriaceae</taxon>
        <taxon>Lasiodiplodia</taxon>
    </lineage>
</organism>
<accession>A0A5N5DCP9</accession>